<proteinExistence type="predicted"/>
<evidence type="ECO:0000313" key="3">
    <source>
        <dbReference type="Proteomes" id="UP000018130"/>
    </source>
</evidence>
<sequence>MTEKDWADVARSLAQSLHLDSPTQLQDWFDQLKTNSGSTTSPAPTPTQDGADNLQQMFYDQQQSLSHLTDAK</sequence>
<dbReference type="AlphaFoldDB" id="T2JLA9"/>
<comment type="caution">
    <text evidence="2">The sequence shown here is derived from an EMBL/GenBank/DDBJ whole genome shotgun (WGS) entry which is preliminary data.</text>
</comment>
<protein>
    <submittedName>
        <fullName evidence="2">Uncharacterized protein</fullName>
    </submittedName>
</protein>
<reference evidence="2 3" key="1">
    <citation type="submission" date="2013-01" db="EMBL/GenBank/DDBJ databases">
        <authorList>
            <person name="Bench S."/>
        </authorList>
    </citation>
    <scope>NUCLEOTIDE SEQUENCE [LARGE SCALE GENOMIC DNA]</scope>
    <source>
        <strain evidence="2 3">WH 0402</strain>
    </source>
</reference>
<dbReference type="EMBL" id="CAQN01000270">
    <property type="protein sequence ID" value="CCQ65829.1"/>
    <property type="molecule type" value="Genomic_DNA"/>
</dbReference>
<gene>
    <name evidence="2" type="ORF">CWATWH0402_505</name>
</gene>
<dbReference type="Proteomes" id="UP000018130">
    <property type="component" value="Unassembled WGS sequence"/>
</dbReference>
<name>T2JLA9_CROWT</name>
<accession>T2JLA9</accession>
<reference evidence="2 3" key="2">
    <citation type="submission" date="2013-09" db="EMBL/GenBank/DDBJ databases">
        <title>Whole genome comparison of six Crocosphaera watsonii strains with differing phenotypes.</title>
        <authorList>
            <person name="Bench S.R."/>
            <person name="Heller P."/>
            <person name="Frank I."/>
            <person name="Arciniega M."/>
            <person name="Shilova I.N."/>
            <person name="Zehr J.P."/>
        </authorList>
    </citation>
    <scope>NUCLEOTIDE SEQUENCE [LARGE SCALE GENOMIC DNA]</scope>
    <source>
        <strain evidence="2 3">WH 0402</strain>
    </source>
</reference>
<evidence type="ECO:0000256" key="1">
    <source>
        <dbReference type="SAM" id="MobiDB-lite"/>
    </source>
</evidence>
<evidence type="ECO:0000313" key="2">
    <source>
        <dbReference type="EMBL" id="CCQ65829.1"/>
    </source>
</evidence>
<organism evidence="2 3">
    <name type="scientific">Crocosphaera watsonii WH 0402</name>
    <dbReference type="NCBI Taxonomy" id="1284629"/>
    <lineage>
        <taxon>Bacteria</taxon>
        <taxon>Bacillati</taxon>
        <taxon>Cyanobacteriota</taxon>
        <taxon>Cyanophyceae</taxon>
        <taxon>Oscillatoriophycideae</taxon>
        <taxon>Chroococcales</taxon>
        <taxon>Aphanothecaceae</taxon>
        <taxon>Crocosphaera</taxon>
    </lineage>
</organism>
<feature type="region of interest" description="Disordered" evidence="1">
    <location>
        <begin position="33"/>
        <end position="52"/>
    </location>
</feature>